<protein>
    <submittedName>
        <fullName evidence="1">DUF659 domain-containing protein</fullName>
    </submittedName>
</protein>
<dbReference type="OrthoDB" id="6625958at2759"/>
<reference evidence="1 2" key="1">
    <citation type="submission" date="2019-08" db="EMBL/GenBank/DDBJ databases">
        <title>Whole genome of Aphis craccivora.</title>
        <authorList>
            <person name="Voronova N.V."/>
            <person name="Shulinski R.S."/>
            <person name="Bandarenka Y.V."/>
            <person name="Zhorov D.G."/>
            <person name="Warner D."/>
        </authorList>
    </citation>
    <scope>NUCLEOTIDE SEQUENCE [LARGE SCALE GENOMIC DNA]</scope>
    <source>
        <strain evidence="1">180601</strain>
        <tissue evidence="1">Whole Body</tissue>
    </source>
</reference>
<name>A0A6G0W1H1_APHCR</name>
<accession>A0A6G0W1H1</accession>
<comment type="caution">
    <text evidence="1">The sequence shown here is derived from an EMBL/GenBank/DDBJ whole genome shotgun (WGS) entry which is preliminary data.</text>
</comment>
<dbReference type="Proteomes" id="UP000478052">
    <property type="component" value="Unassembled WGS sequence"/>
</dbReference>
<evidence type="ECO:0000313" key="1">
    <source>
        <dbReference type="EMBL" id="KAF0719005.1"/>
    </source>
</evidence>
<dbReference type="EMBL" id="VUJU01009611">
    <property type="protein sequence ID" value="KAF0719005.1"/>
    <property type="molecule type" value="Genomic_DNA"/>
</dbReference>
<organism evidence="1 2">
    <name type="scientific">Aphis craccivora</name>
    <name type="common">Cowpea aphid</name>
    <dbReference type="NCBI Taxonomy" id="307492"/>
    <lineage>
        <taxon>Eukaryota</taxon>
        <taxon>Metazoa</taxon>
        <taxon>Ecdysozoa</taxon>
        <taxon>Arthropoda</taxon>
        <taxon>Hexapoda</taxon>
        <taxon>Insecta</taxon>
        <taxon>Pterygota</taxon>
        <taxon>Neoptera</taxon>
        <taxon>Paraneoptera</taxon>
        <taxon>Hemiptera</taxon>
        <taxon>Sternorrhyncha</taxon>
        <taxon>Aphidomorpha</taxon>
        <taxon>Aphidoidea</taxon>
        <taxon>Aphididae</taxon>
        <taxon>Aphidini</taxon>
        <taxon>Aphis</taxon>
        <taxon>Aphis</taxon>
    </lineage>
</organism>
<proteinExistence type="predicted"/>
<dbReference type="AlphaFoldDB" id="A0A6G0W1H1"/>
<gene>
    <name evidence="1" type="ORF">FWK35_00018501</name>
</gene>
<keyword evidence="2" id="KW-1185">Reference proteome</keyword>
<sequence length="145" mass="16454">MLSNIKKTKLCIVKSGLEADLAYIKSNFEVLTNAIIELQTKNVSLSGSLAVVENLKQKFFLLKGNRGKLVLTKLQNKKISKILDGENDSNLDDFIEFPDDYSSDDIVYFKYAPITSVDVERSFSAYKTILSDNRRSFVFENLKNI</sequence>
<evidence type="ECO:0000313" key="2">
    <source>
        <dbReference type="Proteomes" id="UP000478052"/>
    </source>
</evidence>